<dbReference type="InterPro" id="IPR019540">
    <property type="entry name" value="PtdIno-glycan_biosynth_class_S"/>
</dbReference>
<evidence type="ECO:0000256" key="10">
    <source>
        <dbReference type="SAM" id="Phobius"/>
    </source>
</evidence>
<dbReference type="Proteomes" id="UP000887566">
    <property type="component" value="Unplaced"/>
</dbReference>
<dbReference type="Pfam" id="PF10510">
    <property type="entry name" value="PIG-S"/>
    <property type="match status" value="1"/>
</dbReference>
<dbReference type="GO" id="GO:0006506">
    <property type="term" value="P:GPI anchor biosynthetic process"/>
    <property type="evidence" value="ECO:0007669"/>
    <property type="project" value="UniProtKB-KW"/>
</dbReference>
<evidence type="ECO:0000313" key="11">
    <source>
        <dbReference type="Proteomes" id="UP000887566"/>
    </source>
</evidence>
<dbReference type="WBParaSite" id="PSAMB.scaffold1825size27569.g15076.t1">
    <property type="protein sequence ID" value="PSAMB.scaffold1825size27569.g15076.t1"/>
    <property type="gene ID" value="PSAMB.scaffold1825size27569.g15076"/>
</dbReference>
<protein>
    <submittedName>
        <fullName evidence="12">GPI transamidase component PIG-S</fullName>
    </submittedName>
</protein>
<comment type="pathway">
    <text evidence="2">Glycolipid biosynthesis; glycosylphosphatidylinositol-anchor biosynthesis.</text>
</comment>
<dbReference type="GO" id="GO:0042765">
    <property type="term" value="C:GPI-anchor transamidase complex"/>
    <property type="evidence" value="ECO:0007669"/>
    <property type="project" value="InterPro"/>
</dbReference>
<dbReference type="GO" id="GO:0016255">
    <property type="term" value="P:attachment of GPI anchor to protein"/>
    <property type="evidence" value="ECO:0007669"/>
    <property type="project" value="InterPro"/>
</dbReference>
<evidence type="ECO:0000256" key="7">
    <source>
        <dbReference type="ARBA" id="ARBA00022989"/>
    </source>
</evidence>
<feature type="transmembrane region" description="Helical" evidence="10">
    <location>
        <begin position="28"/>
        <end position="47"/>
    </location>
</feature>
<evidence type="ECO:0000256" key="1">
    <source>
        <dbReference type="ARBA" id="ARBA00004477"/>
    </source>
</evidence>
<evidence type="ECO:0000256" key="6">
    <source>
        <dbReference type="ARBA" id="ARBA00022824"/>
    </source>
</evidence>
<comment type="similarity">
    <text evidence="3">Belongs to the PIGS family.</text>
</comment>
<dbReference type="AlphaFoldDB" id="A0A914VDM8"/>
<evidence type="ECO:0000313" key="12">
    <source>
        <dbReference type="WBParaSite" id="PSAMB.scaffold1825size27569.g15076.t1"/>
    </source>
</evidence>
<keyword evidence="7 10" id="KW-1133">Transmembrane helix</keyword>
<organism evidence="11 12">
    <name type="scientific">Plectus sambesii</name>
    <dbReference type="NCBI Taxonomy" id="2011161"/>
    <lineage>
        <taxon>Eukaryota</taxon>
        <taxon>Metazoa</taxon>
        <taxon>Ecdysozoa</taxon>
        <taxon>Nematoda</taxon>
        <taxon>Chromadorea</taxon>
        <taxon>Plectida</taxon>
        <taxon>Plectina</taxon>
        <taxon>Plectoidea</taxon>
        <taxon>Plectidae</taxon>
        <taxon>Plectus</taxon>
    </lineage>
</organism>
<name>A0A914VDM8_9BILA</name>
<comment type="subcellular location">
    <subcellularLocation>
        <location evidence="1">Endoplasmic reticulum membrane</location>
        <topology evidence="1">Multi-pass membrane protein</topology>
    </subcellularLocation>
</comment>
<evidence type="ECO:0000256" key="3">
    <source>
        <dbReference type="ARBA" id="ARBA00005316"/>
    </source>
</evidence>
<reference evidence="12" key="1">
    <citation type="submission" date="2022-11" db="UniProtKB">
        <authorList>
            <consortium name="WormBaseParasite"/>
        </authorList>
    </citation>
    <scope>IDENTIFICATION</scope>
</reference>
<keyword evidence="5 10" id="KW-0812">Transmembrane</keyword>
<evidence type="ECO:0000256" key="8">
    <source>
        <dbReference type="ARBA" id="ARBA00023136"/>
    </source>
</evidence>
<keyword evidence="11" id="KW-1185">Reference proteome</keyword>
<keyword evidence="6" id="KW-0256">Endoplasmic reticulum</keyword>
<evidence type="ECO:0000256" key="5">
    <source>
        <dbReference type="ARBA" id="ARBA00022692"/>
    </source>
</evidence>
<evidence type="ECO:0000256" key="2">
    <source>
        <dbReference type="ARBA" id="ARBA00004687"/>
    </source>
</evidence>
<sequence>MAEETKALKEKRPAVNEVEVQKELPYRMMASAAFILVMIVFGLPLWWNTTKVHRASLPHARMLDLSSRQLRIPVLIRIAYPPAIDEKWVTTVAEVLYGDLQDLQVHEKLKLDFVVDNVPIPSAAIAFLGSTESLALDFVLTPESDWGRPGELYFGAQRVTLVRHSVDTEKVAKLIQTAIVDVVLDVDQLKTVVRRDLKQRETGWELATMTVREQQRRVWDSAALAPRHRVELLFVYPDPTQCDAQPSRLTALLKPFADRLAPVTELTLQSENLFYVDLPPWQRRDEILQTDVLDADKLPLIVNPMERYLTTVESTAPVFHLLVYYSPRPLTIVDEEGDAVPGNAFAVASWGGLAIVNNCSADDSQLAAVLIDQLRVLLGLGSDLPPRSSKGSAPLAGWELNRLASRSLVDSALRAATTLRALDKLLGEIQNIVIGEQIAGRIEAAVDALEQAFQLMKDEQFWPAVALAKKAAELADEAFFDPSLLALLYFPDDQKYAIYIPLFLPVGVPVVLSLRAVVTYYFKRKQKRD</sequence>
<dbReference type="PANTHER" id="PTHR21072">
    <property type="entry name" value="GPI TRANSAMIDASE COMPONENT PIG-S"/>
    <property type="match status" value="1"/>
</dbReference>
<evidence type="ECO:0000256" key="4">
    <source>
        <dbReference type="ARBA" id="ARBA00022502"/>
    </source>
</evidence>
<keyword evidence="8 10" id="KW-0472">Membrane</keyword>
<keyword evidence="4" id="KW-0337">GPI-anchor biosynthesis</keyword>
<keyword evidence="9" id="KW-0325">Glycoprotein</keyword>
<proteinExistence type="inferred from homology"/>
<feature type="transmembrane region" description="Helical" evidence="10">
    <location>
        <begin position="496"/>
        <end position="522"/>
    </location>
</feature>
<dbReference type="PANTHER" id="PTHR21072:SF13">
    <property type="entry name" value="GPI TRANSAMIDASE COMPONENT PIG-S"/>
    <property type="match status" value="1"/>
</dbReference>
<accession>A0A914VDM8</accession>
<evidence type="ECO:0000256" key="9">
    <source>
        <dbReference type="ARBA" id="ARBA00023180"/>
    </source>
</evidence>